<dbReference type="GO" id="GO:0004134">
    <property type="term" value="F:4-alpha-glucanotransferase activity"/>
    <property type="evidence" value="ECO:0007669"/>
    <property type="project" value="InterPro"/>
</dbReference>
<dbReference type="GO" id="GO:0004135">
    <property type="term" value="F:amylo-alpha-1,6-glucosidase activity"/>
    <property type="evidence" value="ECO:0007669"/>
    <property type="project" value="InterPro"/>
</dbReference>
<organism evidence="2 3">
    <name type="scientific">Diatraea saccharalis</name>
    <name type="common">sugarcane borer</name>
    <dbReference type="NCBI Taxonomy" id="40085"/>
    <lineage>
        <taxon>Eukaryota</taxon>
        <taxon>Metazoa</taxon>
        <taxon>Ecdysozoa</taxon>
        <taxon>Arthropoda</taxon>
        <taxon>Hexapoda</taxon>
        <taxon>Insecta</taxon>
        <taxon>Pterygota</taxon>
        <taxon>Neoptera</taxon>
        <taxon>Endopterygota</taxon>
        <taxon>Lepidoptera</taxon>
        <taxon>Glossata</taxon>
        <taxon>Ditrysia</taxon>
        <taxon>Pyraloidea</taxon>
        <taxon>Crambidae</taxon>
        <taxon>Crambinae</taxon>
        <taxon>Diatraea</taxon>
    </lineage>
</organism>
<dbReference type="PANTHER" id="PTHR10569:SF2">
    <property type="entry name" value="GLYCOGEN DEBRANCHING ENZYME"/>
    <property type="match status" value="1"/>
</dbReference>
<name>A0A9N9QXH3_9NEOP</name>
<dbReference type="GO" id="GO:0005980">
    <property type="term" value="P:glycogen catabolic process"/>
    <property type="evidence" value="ECO:0007669"/>
    <property type="project" value="InterPro"/>
</dbReference>
<sequence>MLSICDIVLNHTANESAWLRAHPEATYNCANCAHLRPAALLDAALARLARATAAGSHAPAGVPARLAHNHHLQALERVMAAQVEQLRLHEMFCCDVERLLHDFCAMARNKASCADEEARLAACGAALRRRLQALNAAAAAAVAAHLRAALDNCIACVRYERLQEDGPRIEEVSDKHPLVPRYFTWTDEDLADAEACVWGEGGERVSAHNGWVMDADPLQDFAAPEHDARVYLRRELIAWGDSVKLRYGAGPEDSPFLWAHMREYVELTAELFDGLRLDNCHSTPLHVSPPHHASYNYN</sequence>
<dbReference type="Pfam" id="PF14701">
    <property type="entry name" value="hDGE_amylase"/>
    <property type="match status" value="2"/>
</dbReference>
<dbReference type="AlphaFoldDB" id="A0A9N9QXH3"/>
<reference evidence="2" key="2">
    <citation type="submission" date="2022-10" db="EMBL/GenBank/DDBJ databases">
        <authorList>
            <consortium name="ENA_rothamsted_submissions"/>
            <consortium name="culmorum"/>
            <person name="King R."/>
        </authorList>
    </citation>
    <scope>NUCLEOTIDE SEQUENCE</scope>
</reference>
<keyword evidence="3" id="KW-1185">Reference proteome</keyword>
<dbReference type="InterPro" id="IPR017853">
    <property type="entry name" value="GH"/>
</dbReference>
<dbReference type="Proteomes" id="UP001153714">
    <property type="component" value="Chromosome 13"/>
</dbReference>
<evidence type="ECO:0000313" key="2">
    <source>
        <dbReference type="EMBL" id="CAG9785345.1"/>
    </source>
</evidence>
<dbReference type="InterPro" id="IPR010401">
    <property type="entry name" value="AGL/Gdb1"/>
</dbReference>
<evidence type="ECO:0000313" key="3">
    <source>
        <dbReference type="Proteomes" id="UP001153714"/>
    </source>
</evidence>
<feature type="domain" description="Glycogen debranching enzyme glucanotransferase" evidence="1">
    <location>
        <begin position="110"/>
        <end position="288"/>
    </location>
</feature>
<dbReference type="InterPro" id="IPR032792">
    <property type="entry name" value="AGL_glucanoTrfase"/>
</dbReference>
<protein>
    <recommendedName>
        <fullName evidence="1">Glycogen debranching enzyme glucanotransferase domain-containing protein</fullName>
    </recommendedName>
</protein>
<dbReference type="EMBL" id="OU893344">
    <property type="protein sequence ID" value="CAG9785345.1"/>
    <property type="molecule type" value="Genomic_DNA"/>
</dbReference>
<accession>A0A9N9QXH3</accession>
<proteinExistence type="predicted"/>
<dbReference type="PANTHER" id="PTHR10569">
    <property type="entry name" value="GLYCOGEN DEBRANCHING ENZYME"/>
    <property type="match status" value="1"/>
</dbReference>
<feature type="domain" description="Glycogen debranching enzyme glucanotransferase" evidence="1">
    <location>
        <begin position="1"/>
        <end position="109"/>
    </location>
</feature>
<evidence type="ECO:0000259" key="1">
    <source>
        <dbReference type="Pfam" id="PF14701"/>
    </source>
</evidence>
<reference evidence="2" key="1">
    <citation type="submission" date="2021-12" db="EMBL/GenBank/DDBJ databases">
        <authorList>
            <person name="King R."/>
        </authorList>
    </citation>
    <scope>NUCLEOTIDE SEQUENCE</scope>
</reference>
<gene>
    <name evidence="2" type="ORF">DIATSA_LOCUS3384</name>
</gene>
<dbReference type="OrthoDB" id="10248904at2759"/>
<dbReference type="SUPFAM" id="SSF51445">
    <property type="entry name" value="(Trans)glycosidases"/>
    <property type="match status" value="1"/>
</dbReference>